<evidence type="ECO:0000256" key="1">
    <source>
        <dbReference type="ARBA" id="ARBA00004613"/>
    </source>
</evidence>
<dbReference type="GO" id="GO:0005549">
    <property type="term" value="F:odorant binding"/>
    <property type="evidence" value="ECO:0007669"/>
    <property type="project" value="InterPro"/>
</dbReference>
<dbReference type="SMART" id="SM00708">
    <property type="entry name" value="PhBP"/>
    <property type="match status" value="1"/>
</dbReference>
<keyword evidence="4 5" id="KW-0732">Signal</keyword>
<comment type="similarity">
    <text evidence="2">Belongs to the PBP/GOBP family.</text>
</comment>
<dbReference type="Pfam" id="PF01395">
    <property type="entry name" value="PBP_GOBP"/>
    <property type="match status" value="1"/>
</dbReference>
<feature type="signal peptide" evidence="5">
    <location>
        <begin position="1"/>
        <end position="22"/>
    </location>
</feature>
<keyword evidence="3" id="KW-0964">Secreted</keyword>
<dbReference type="InterPro" id="IPR036728">
    <property type="entry name" value="PBP_GOBP_sf"/>
</dbReference>
<dbReference type="PANTHER" id="PTHR11857">
    <property type="entry name" value="ODORANT BINDING PROTEIN-RELATED"/>
    <property type="match status" value="1"/>
</dbReference>
<dbReference type="GO" id="GO:0007608">
    <property type="term" value="P:sensory perception of smell"/>
    <property type="evidence" value="ECO:0007669"/>
    <property type="project" value="TreeGrafter"/>
</dbReference>
<dbReference type="Proteomes" id="UP001151699">
    <property type="component" value="Chromosome B"/>
</dbReference>
<evidence type="ECO:0000256" key="2">
    <source>
        <dbReference type="ARBA" id="ARBA00008098"/>
    </source>
</evidence>
<comment type="subcellular location">
    <subcellularLocation>
        <location evidence="1">Secreted</location>
    </subcellularLocation>
</comment>
<evidence type="ECO:0000313" key="6">
    <source>
        <dbReference type="EMBL" id="KAJ6643725.1"/>
    </source>
</evidence>
<keyword evidence="7" id="KW-1185">Reference proteome</keyword>
<dbReference type="AlphaFoldDB" id="A0A9Q0S571"/>
<name>A0A9Q0S571_9DIPT</name>
<dbReference type="OrthoDB" id="6595846at2759"/>
<dbReference type="CDD" id="cd23992">
    <property type="entry name" value="PBP_GOBP"/>
    <property type="match status" value="1"/>
</dbReference>
<proteinExistence type="inferred from homology"/>
<accession>A0A9Q0S571</accession>
<dbReference type="EMBL" id="WJQU01000002">
    <property type="protein sequence ID" value="KAJ6643725.1"/>
    <property type="molecule type" value="Genomic_DNA"/>
</dbReference>
<dbReference type="SUPFAM" id="SSF47565">
    <property type="entry name" value="Insect pheromone/odorant-binding proteins"/>
    <property type="match status" value="1"/>
</dbReference>
<dbReference type="InterPro" id="IPR006170">
    <property type="entry name" value="PBP/GOBP"/>
</dbReference>
<dbReference type="Gene3D" id="1.10.238.20">
    <property type="entry name" value="Pheromone/general odorant binding protein domain"/>
    <property type="match status" value="1"/>
</dbReference>
<evidence type="ECO:0000256" key="4">
    <source>
        <dbReference type="ARBA" id="ARBA00022729"/>
    </source>
</evidence>
<dbReference type="GO" id="GO:0005615">
    <property type="term" value="C:extracellular space"/>
    <property type="evidence" value="ECO:0007669"/>
    <property type="project" value="TreeGrafter"/>
</dbReference>
<evidence type="ECO:0000313" key="7">
    <source>
        <dbReference type="Proteomes" id="UP001151699"/>
    </source>
</evidence>
<protein>
    <submittedName>
        <fullName evidence="6">General odorant-binding protein 28a</fullName>
    </submittedName>
</protein>
<evidence type="ECO:0000256" key="3">
    <source>
        <dbReference type="ARBA" id="ARBA00022525"/>
    </source>
</evidence>
<dbReference type="PANTHER" id="PTHR11857:SF42">
    <property type="entry name" value="GENERAL ODORANT-BINDING PROTEIN 19D-RELATED"/>
    <property type="match status" value="1"/>
</dbReference>
<comment type="caution">
    <text evidence="6">The sequence shown here is derived from an EMBL/GenBank/DDBJ whole genome shotgun (WGS) entry which is preliminary data.</text>
</comment>
<reference evidence="6" key="1">
    <citation type="submission" date="2022-07" db="EMBL/GenBank/DDBJ databases">
        <authorList>
            <person name="Trinca V."/>
            <person name="Uliana J.V.C."/>
            <person name="Torres T.T."/>
            <person name="Ward R.J."/>
            <person name="Monesi N."/>
        </authorList>
    </citation>
    <scope>NUCLEOTIDE SEQUENCE</scope>
    <source>
        <strain evidence="6">HSMRA1968</strain>
        <tissue evidence="6">Whole embryos</tissue>
    </source>
</reference>
<feature type="chain" id="PRO_5040383502" evidence="5">
    <location>
        <begin position="23"/>
        <end position="146"/>
    </location>
</feature>
<evidence type="ECO:0000256" key="5">
    <source>
        <dbReference type="SAM" id="SignalP"/>
    </source>
</evidence>
<sequence>MKYILCAVCVSAVALLLASVSAVDDEESKNMLRQMASDCVEKTGATEEDLNDMCDKKLPTTKTGKCLSFCMMQQFNCIDENGNFQQAEFMDLMKMAVDNETMLAMCDDVSKKCVGTKDPNNDNCETAALIMQCLDEGAKEAGYERM</sequence>
<organism evidence="6 7">
    <name type="scientific">Pseudolycoriella hygida</name>
    <dbReference type="NCBI Taxonomy" id="35572"/>
    <lineage>
        <taxon>Eukaryota</taxon>
        <taxon>Metazoa</taxon>
        <taxon>Ecdysozoa</taxon>
        <taxon>Arthropoda</taxon>
        <taxon>Hexapoda</taxon>
        <taxon>Insecta</taxon>
        <taxon>Pterygota</taxon>
        <taxon>Neoptera</taxon>
        <taxon>Endopterygota</taxon>
        <taxon>Diptera</taxon>
        <taxon>Nematocera</taxon>
        <taxon>Sciaroidea</taxon>
        <taxon>Sciaridae</taxon>
        <taxon>Pseudolycoriella</taxon>
    </lineage>
</organism>
<gene>
    <name evidence="6" type="primary">Obp28a_1</name>
    <name evidence="6" type="ORF">Bhyg_08690</name>
</gene>